<dbReference type="GO" id="GO:0016020">
    <property type="term" value="C:membrane"/>
    <property type="evidence" value="ECO:0007669"/>
    <property type="project" value="UniProtKB-SubCell"/>
</dbReference>
<evidence type="ECO:0000256" key="1">
    <source>
        <dbReference type="ARBA" id="ARBA00004141"/>
    </source>
</evidence>
<dbReference type="InterPro" id="IPR051533">
    <property type="entry name" value="WaaL-like"/>
</dbReference>
<name>A0A7C3R0Q3_9BACT</name>
<evidence type="ECO:0000256" key="4">
    <source>
        <dbReference type="ARBA" id="ARBA00023136"/>
    </source>
</evidence>
<evidence type="ECO:0000256" key="3">
    <source>
        <dbReference type="ARBA" id="ARBA00022989"/>
    </source>
</evidence>
<comment type="caution">
    <text evidence="8">The sequence shown here is derived from an EMBL/GenBank/DDBJ whole genome shotgun (WGS) entry which is preliminary data.</text>
</comment>
<keyword evidence="8" id="KW-0436">Ligase</keyword>
<dbReference type="EMBL" id="DTMM01000216">
    <property type="protein sequence ID" value="HFT94234.1"/>
    <property type="molecule type" value="Genomic_DNA"/>
</dbReference>
<accession>A0A7C3R0Q3</accession>
<feature type="transmembrane region" description="Helical" evidence="6">
    <location>
        <begin position="200"/>
        <end position="217"/>
    </location>
</feature>
<feature type="transmembrane region" description="Helical" evidence="6">
    <location>
        <begin position="274"/>
        <end position="293"/>
    </location>
</feature>
<feature type="transmembrane region" description="Helical" evidence="6">
    <location>
        <begin position="252"/>
        <end position="267"/>
    </location>
</feature>
<organism evidence="8">
    <name type="scientific">Leptospirillum ferriphilum</name>
    <dbReference type="NCBI Taxonomy" id="178606"/>
    <lineage>
        <taxon>Bacteria</taxon>
        <taxon>Pseudomonadati</taxon>
        <taxon>Nitrospirota</taxon>
        <taxon>Nitrospiria</taxon>
        <taxon>Nitrospirales</taxon>
        <taxon>Nitrospiraceae</taxon>
        <taxon>Leptospirillum</taxon>
    </lineage>
</organism>
<evidence type="ECO:0000259" key="7">
    <source>
        <dbReference type="Pfam" id="PF04932"/>
    </source>
</evidence>
<dbReference type="PANTHER" id="PTHR37422">
    <property type="entry name" value="TEICHURONIC ACID BIOSYNTHESIS PROTEIN TUAE"/>
    <property type="match status" value="1"/>
</dbReference>
<dbReference type="AlphaFoldDB" id="A0A7C3R0Q3"/>
<feature type="domain" description="O-antigen ligase-related" evidence="7">
    <location>
        <begin position="239"/>
        <end position="374"/>
    </location>
</feature>
<dbReference type="InterPro" id="IPR007016">
    <property type="entry name" value="O-antigen_ligase-rel_domated"/>
</dbReference>
<proteinExistence type="predicted"/>
<keyword evidence="2 6" id="KW-0812">Transmembrane</keyword>
<reference evidence="8" key="1">
    <citation type="journal article" date="2020" name="mSystems">
        <title>Genome- and Community-Level Interaction Insights into Carbon Utilization and Element Cycling Functions of Hydrothermarchaeota in Hydrothermal Sediment.</title>
        <authorList>
            <person name="Zhou Z."/>
            <person name="Liu Y."/>
            <person name="Xu W."/>
            <person name="Pan J."/>
            <person name="Luo Z.H."/>
            <person name="Li M."/>
        </authorList>
    </citation>
    <scope>NUCLEOTIDE SEQUENCE [LARGE SCALE GENOMIC DNA]</scope>
    <source>
        <strain evidence="8">SpSt-902</strain>
    </source>
</reference>
<dbReference type="GO" id="GO:0016874">
    <property type="term" value="F:ligase activity"/>
    <property type="evidence" value="ECO:0007669"/>
    <property type="project" value="UniProtKB-KW"/>
</dbReference>
<keyword evidence="3 6" id="KW-1133">Transmembrane helix</keyword>
<feature type="transmembrane region" description="Helical" evidence="6">
    <location>
        <begin position="162"/>
        <end position="180"/>
    </location>
</feature>
<feature type="region of interest" description="Disordered" evidence="5">
    <location>
        <begin position="442"/>
        <end position="471"/>
    </location>
</feature>
<keyword evidence="4 6" id="KW-0472">Membrane</keyword>
<evidence type="ECO:0000256" key="2">
    <source>
        <dbReference type="ARBA" id="ARBA00022692"/>
    </source>
</evidence>
<dbReference type="PANTHER" id="PTHR37422:SF13">
    <property type="entry name" value="LIPOPOLYSACCHARIDE BIOSYNTHESIS PROTEIN PA4999-RELATED"/>
    <property type="match status" value="1"/>
</dbReference>
<evidence type="ECO:0000313" key="8">
    <source>
        <dbReference type="EMBL" id="HFT94234.1"/>
    </source>
</evidence>
<feature type="transmembrane region" description="Helical" evidence="6">
    <location>
        <begin position="357"/>
        <end position="378"/>
    </location>
</feature>
<feature type="transmembrane region" description="Helical" evidence="6">
    <location>
        <begin position="399"/>
        <end position="418"/>
    </location>
</feature>
<gene>
    <name evidence="8" type="ORF">ENX03_09975</name>
</gene>
<evidence type="ECO:0000256" key="6">
    <source>
        <dbReference type="SAM" id="Phobius"/>
    </source>
</evidence>
<dbReference type="Pfam" id="PF04932">
    <property type="entry name" value="Wzy_C"/>
    <property type="match status" value="1"/>
</dbReference>
<protein>
    <submittedName>
        <fullName evidence="8">O-antigen ligase family protein</fullName>
    </submittedName>
</protein>
<sequence>MPVFLITFSLNMVQGTEMHFFSPDRLNSSLSGLPLSPAVSSFRLSEEWLRRIGLAQSGMFIICLFNLPFSEALKEISLTTGFLLSILLVWGRGEGKRYLETFLRLFWPILLFAMVSLASGLNSINVFEGLRGFWGDWETLMCLVFFAVVLSRWKRTGKTRVWIGGGLLAGTLSGASVGLWRMLYEHRPFLGIMNLGDKNSTAQFLGLLIILLFYFHLDEQERVTEGDRLHGLFLYALPVLFLLLFLTRSRSFLVGVPLSFLIMIVLTKSWKTLLWVMGFIVLAGIAALLNPIMRWEVLSILRPTADGSFTSRYPTWEGAIRMWKAHPFLGVGPNNFHMANVHALYHLPEYASHGHNIFFNLLGEYGTLGVTVFFLWVLQWVRLIAAGIRTGDLQKSHGALTGGVLTILLVCGISHPMWGGSTSLMLMLAMALTISPLIRSSGMEEGGEREPTGNKIPVNADGERQPLRSLR</sequence>
<feature type="transmembrane region" description="Helical" evidence="6">
    <location>
        <begin position="229"/>
        <end position="246"/>
    </location>
</feature>
<feature type="transmembrane region" description="Helical" evidence="6">
    <location>
        <begin position="76"/>
        <end position="93"/>
    </location>
</feature>
<feature type="transmembrane region" description="Helical" evidence="6">
    <location>
        <begin position="105"/>
        <end position="127"/>
    </location>
</feature>
<feature type="transmembrane region" description="Helical" evidence="6">
    <location>
        <begin position="133"/>
        <end position="150"/>
    </location>
</feature>
<evidence type="ECO:0000256" key="5">
    <source>
        <dbReference type="SAM" id="MobiDB-lite"/>
    </source>
</evidence>
<feature type="compositionally biased region" description="Basic and acidic residues" evidence="5">
    <location>
        <begin position="461"/>
        <end position="471"/>
    </location>
</feature>
<comment type="subcellular location">
    <subcellularLocation>
        <location evidence="1">Membrane</location>
        <topology evidence="1">Multi-pass membrane protein</topology>
    </subcellularLocation>
</comment>